<comment type="caution">
    <text evidence="4">The sequence shown here is derived from an EMBL/GenBank/DDBJ whole genome shotgun (WGS) entry which is preliminary data.</text>
</comment>
<proteinExistence type="predicted"/>
<reference evidence="5" key="1">
    <citation type="submission" date="2017-01" db="EMBL/GenBank/DDBJ databases">
        <title>Comparative genomics of anhydrobiosis in the tardigrade Hypsibius dujardini.</title>
        <authorList>
            <person name="Yoshida Y."/>
            <person name="Koutsovoulos G."/>
            <person name="Laetsch D."/>
            <person name="Stevens L."/>
            <person name="Kumar S."/>
            <person name="Horikawa D."/>
            <person name="Ishino K."/>
            <person name="Komine S."/>
            <person name="Tomita M."/>
            <person name="Blaxter M."/>
            <person name="Arakawa K."/>
        </authorList>
    </citation>
    <scope>NUCLEOTIDE SEQUENCE [LARGE SCALE GENOMIC DNA]</scope>
    <source>
        <strain evidence="5">Z151</strain>
    </source>
</reference>
<organism evidence="4 5">
    <name type="scientific">Hypsibius exemplaris</name>
    <name type="common">Freshwater tardigrade</name>
    <dbReference type="NCBI Taxonomy" id="2072580"/>
    <lineage>
        <taxon>Eukaryota</taxon>
        <taxon>Metazoa</taxon>
        <taxon>Ecdysozoa</taxon>
        <taxon>Tardigrada</taxon>
        <taxon>Eutardigrada</taxon>
        <taxon>Parachela</taxon>
        <taxon>Hypsibioidea</taxon>
        <taxon>Hypsibiidae</taxon>
        <taxon>Hypsibius</taxon>
    </lineage>
</organism>
<accession>A0A1W0W9Y5</accession>
<dbReference type="PANTHER" id="PTHR10694">
    <property type="entry name" value="LYSINE-SPECIFIC DEMETHYLASE"/>
    <property type="match status" value="1"/>
</dbReference>
<feature type="compositionally biased region" description="Basic and acidic residues" evidence="1">
    <location>
        <begin position="8"/>
        <end position="23"/>
    </location>
</feature>
<keyword evidence="5" id="KW-1185">Reference proteome</keyword>
<dbReference type="AlphaFoldDB" id="A0A1W0W9Y5"/>
<dbReference type="PROSITE" id="PS51183">
    <property type="entry name" value="JMJN"/>
    <property type="match status" value="1"/>
</dbReference>
<dbReference type="GO" id="GO:0010468">
    <property type="term" value="P:regulation of gene expression"/>
    <property type="evidence" value="ECO:0007669"/>
    <property type="project" value="TreeGrafter"/>
</dbReference>
<evidence type="ECO:0000313" key="4">
    <source>
        <dbReference type="EMBL" id="OQV12016.1"/>
    </source>
</evidence>
<dbReference type="PANTHER" id="PTHR10694:SF7">
    <property type="entry name" value="[HISTONE H3]-TRIMETHYL-L-LYSINE(9) DEMETHYLASE"/>
    <property type="match status" value="1"/>
</dbReference>
<dbReference type="GO" id="GO:0051864">
    <property type="term" value="F:histone H3K36 demethylase activity"/>
    <property type="evidence" value="ECO:0007669"/>
    <property type="project" value="TreeGrafter"/>
</dbReference>
<dbReference type="InterPro" id="IPR003349">
    <property type="entry name" value="JmjN"/>
</dbReference>
<dbReference type="SMART" id="SM00558">
    <property type="entry name" value="JmjC"/>
    <property type="match status" value="1"/>
</dbReference>
<gene>
    <name evidence="4" type="ORF">BV898_13667</name>
</gene>
<dbReference type="SUPFAM" id="SSF51197">
    <property type="entry name" value="Clavaminate synthase-like"/>
    <property type="match status" value="1"/>
</dbReference>
<dbReference type="Proteomes" id="UP000192578">
    <property type="component" value="Unassembled WGS sequence"/>
</dbReference>
<sequence length="413" mass="47257">MTLSARCSTEKEALHSTREDAKKSSSTIPTPVPIQNCITLRPTMEEFRDELAFLSSEAVQNAGKKCGIVRVVTPKEFDPTRSYTLADANSKPDLWTLQVSVLEQQFLPIKTRKMIQPGKFMVGRRQDQPYPCGMDEWMELGERMKRETEELMVKRLGVEEAAIPSDMSDGNSARKHFWKSRPYQVCAPYGADIPQSAMRPDLTCWNFASDNFPCLTRIFQTNRTPGVYTPYLYLGQWGTSFGLHPEDKDLYSLNYLHEGDQVLWYGIPSTNSQDVEQFAAELLPNEAKACDQFLRHKTLLVEPRFFAERGIPIFAAEQKARDLMITFPNAYHYGFNNGFNVAESRNIATPDWLEIGLKAKQCTCKTYRAPDVLPRHRILEMAKQCDAYKYLTVPHHPSSVVESTERVKKSRRM</sequence>
<dbReference type="GO" id="GO:0000785">
    <property type="term" value="C:chromatin"/>
    <property type="evidence" value="ECO:0007669"/>
    <property type="project" value="TreeGrafter"/>
</dbReference>
<dbReference type="PROSITE" id="PS51184">
    <property type="entry name" value="JMJC"/>
    <property type="match status" value="1"/>
</dbReference>
<dbReference type="InterPro" id="IPR003347">
    <property type="entry name" value="JmjC_dom"/>
</dbReference>
<dbReference type="EMBL" id="MTYJ01000155">
    <property type="protein sequence ID" value="OQV12016.1"/>
    <property type="molecule type" value="Genomic_DNA"/>
</dbReference>
<dbReference type="Pfam" id="PF02373">
    <property type="entry name" value="JmjC"/>
    <property type="match status" value="1"/>
</dbReference>
<protein>
    <submittedName>
        <fullName evidence="4">Lysine-specific demethylase 4B</fullName>
    </submittedName>
</protein>
<dbReference type="Gene3D" id="2.60.120.650">
    <property type="entry name" value="Cupin"/>
    <property type="match status" value="1"/>
</dbReference>
<feature type="domain" description="JmjC" evidence="3">
    <location>
        <begin position="193"/>
        <end position="364"/>
    </location>
</feature>
<dbReference type="OrthoDB" id="1678912at2759"/>
<name>A0A1W0W9Y5_HYPEX</name>
<dbReference type="GO" id="GO:0032454">
    <property type="term" value="F:histone H3K9 demethylase activity"/>
    <property type="evidence" value="ECO:0007669"/>
    <property type="project" value="TreeGrafter"/>
</dbReference>
<dbReference type="GO" id="GO:0005634">
    <property type="term" value="C:nucleus"/>
    <property type="evidence" value="ECO:0007669"/>
    <property type="project" value="TreeGrafter"/>
</dbReference>
<evidence type="ECO:0000256" key="1">
    <source>
        <dbReference type="SAM" id="MobiDB-lite"/>
    </source>
</evidence>
<evidence type="ECO:0000259" key="2">
    <source>
        <dbReference type="PROSITE" id="PS51183"/>
    </source>
</evidence>
<feature type="domain" description="JmjN" evidence="2">
    <location>
        <begin position="37"/>
        <end position="80"/>
    </location>
</feature>
<evidence type="ECO:0000259" key="3">
    <source>
        <dbReference type="PROSITE" id="PS51184"/>
    </source>
</evidence>
<dbReference type="Pfam" id="PF02375">
    <property type="entry name" value="JmjN"/>
    <property type="match status" value="1"/>
</dbReference>
<dbReference type="SMART" id="SM00545">
    <property type="entry name" value="JmjN"/>
    <property type="match status" value="1"/>
</dbReference>
<feature type="region of interest" description="Disordered" evidence="1">
    <location>
        <begin position="1"/>
        <end position="30"/>
    </location>
</feature>
<evidence type="ECO:0000313" key="5">
    <source>
        <dbReference type="Proteomes" id="UP000192578"/>
    </source>
</evidence>